<feature type="domain" description="Acyl-CoA thioesterase-like N-terminal HotDog" evidence="1">
    <location>
        <begin position="28"/>
        <end position="109"/>
    </location>
</feature>
<dbReference type="InterPro" id="IPR049450">
    <property type="entry name" value="ACOT8-like_C"/>
</dbReference>
<dbReference type="Proteomes" id="UP000250028">
    <property type="component" value="Unassembled WGS sequence"/>
</dbReference>
<dbReference type="InterPro" id="IPR042171">
    <property type="entry name" value="Acyl-CoA_hotdog"/>
</dbReference>
<dbReference type="Pfam" id="PF20789">
    <property type="entry name" value="4HBT_3C"/>
    <property type="match status" value="1"/>
</dbReference>
<dbReference type="EMBL" id="UESZ01000001">
    <property type="protein sequence ID" value="SSA35602.1"/>
    <property type="molecule type" value="Genomic_DNA"/>
</dbReference>
<dbReference type="OrthoDB" id="1413770at2"/>
<dbReference type="InterPro" id="IPR029069">
    <property type="entry name" value="HotDog_dom_sf"/>
</dbReference>
<dbReference type="Pfam" id="PF13622">
    <property type="entry name" value="4HBT_3"/>
    <property type="match status" value="1"/>
</dbReference>
<accession>A0A2Y9BUF2</accession>
<dbReference type="InterPro" id="IPR049449">
    <property type="entry name" value="TesB_ACOT8-like_N"/>
</dbReference>
<name>A0A2Y9BUF2_9MICO</name>
<organism evidence="3 4">
    <name type="scientific">Branchiibius hedensis</name>
    <dbReference type="NCBI Taxonomy" id="672460"/>
    <lineage>
        <taxon>Bacteria</taxon>
        <taxon>Bacillati</taxon>
        <taxon>Actinomycetota</taxon>
        <taxon>Actinomycetes</taxon>
        <taxon>Micrococcales</taxon>
        <taxon>Dermacoccaceae</taxon>
        <taxon>Branchiibius</taxon>
    </lineage>
</organism>
<feature type="domain" description="Acyl-CoA thioesterase-like C-terminal" evidence="2">
    <location>
        <begin position="131"/>
        <end position="261"/>
    </location>
</feature>
<proteinExistence type="predicted"/>
<evidence type="ECO:0000259" key="1">
    <source>
        <dbReference type="Pfam" id="PF13622"/>
    </source>
</evidence>
<reference evidence="4" key="1">
    <citation type="submission" date="2016-10" db="EMBL/GenBank/DDBJ databases">
        <authorList>
            <person name="Varghese N."/>
            <person name="Submissions S."/>
        </authorList>
    </citation>
    <scope>NUCLEOTIDE SEQUENCE [LARGE SCALE GENOMIC DNA]</scope>
    <source>
        <strain evidence="4">DSM 22951</strain>
    </source>
</reference>
<dbReference type="AlphaFoldDB" id="A0A2Y9BUF2"/>
<gene>
    <name evidence="3" type="ORF">SAMN04489750_2969</name>
</gene>
<protein>
    <submittedName>
        <fullName evidence="3">Thioesterase-like superfamily protein</fullName>
    </submittedName>
</protein>
<evidence type="ECO:0000259" key="2">
    <source>
        <dbReference type="Pfam" id="PF20789"/>
    </source>
</evidence>
<dbReference type="SUPFAM" id="SSF54637">
    <property type="entry name" value="Thioesterase/thiol ester dehydrase-isomerase"/>
    <property type="match status" value="1"/>
</dbReference>
<evidence type="ECO:0000313" key="4">
    <source>
        <dbReference type="Proteomes" id="UP000250028"/>
    </source>
</evidence>
<sequence>MAARSLATVSYYDRVSADTYQPTRHVQGAWNDHEQHMSPVAGLITHAIDQHQPRADVQLSRISFEILGLIPLAATTVTVETIRPGRTIELVEATVLIEGRPRIRARAWRLAVSDDVAGVSGVELPAMPAGPEHGEPYDALAEWKGGFLASIETVALPGGRSGRRQVWARTPHTVVADEPFSPTAAAISLVDLANGIATRVRPTDMMFPNVDLTIHLIRQPEPSWLGLDTSVSFGPNGLGLTSSTLSDESGPFGRAEQALTVRHFPA</sequence>
<evidence type="ECO:0000313" key="3">
    <source>
        <dbReference type="EMBL" id="SSA35602.1"/>
    </source>
</evidence>
<keyword evidence="4" id="KW-1185">Reference proteome</keyword>
<dbReference type="Gene3D" id="2.40.160.210">
    <property type="entry name" value="Acyl-CoA thioesterase, double hotdog domain"/>
    <property type="match status" value="1"/>
</dbReference>